<dbReference type="STRING" id="366533.SAMN05444339_102359"/>
<accession>A0A1M4X6B4</accession>
<protein>
    <submittedName>
        <fullName evidence="3">Diguanylate cyclase (GGDEF) domain-containing protein</fullName>
    </submittedName>
</protein>
<sequence>MDLDLLQPMLAFSSEACIVLDRDLTVVAGNGLARADFNLSAGGSLGAGFQLTAPTLQMINRCFASTAPIRISFAHASGRNVNVIGWRLGAPYTTENLIALKLEASLRIRSEFIKMTAAHRSGVQRAKRLHMQKKLLEDRNRHLATVAEIDAMTGLLNAQGIRAQIRASIAAGTPFALLYIDMNGLKAVNDTWGHAVGDAAICALADAIRVNVRQDDAAARLGGDEFAVLVRNVKARAVLCDISHGILTTVAQHRIAGPNDAITLDAAIGGARWPQDGTTAIQIEKAADAAMYVAKTMKKGPVIAGDPRIHAGRVPQSRRLPSWRRPAPGTGLNR</sequence>
<dbReference type="CDD" id="cd01949">
    <property type="entry name" value="GGDEF"/>
    <property type="match status" value="1"/>
</dbReference>
<dbReference type="EMBL" id="FQUE01000002">
    <property type="protein sequence ID" value="SHE88995.1"/>
    <property type="molecule type" value="Genomic_DNA"/>
</dbReference>
<dbReference type="RefSeq" id="WP_072856485.1">
    <property type="nucleotide sequence ID" value="NZ_FQUE01000002.1"/>
</dbReference>
<evidence type="ECO:0000313" key="4">
    <source>
        <dbReference type="Proteomes" id="UP000183987"/>
    </source>
</evidence>
<evidence type="ECO:0000313" key="3">
    <source>
        <dbReference type="EMBL" id="SHE88995.1"/>
    </source>
</evidence>
<proteinExistence type="predicted"/>
<evidence type="ECO:0000259" key="2">
    <source>
        <dbReference type="PROSITE" id="PS50887"/>
    </source>
</evidence>
<dbReference type="InterPro" id="IPR043128">
    <property type="entry name" value="Rev_trsase/Diguanyl_cyclase"/>
</dbReference>
<dbReference type="AlphaFoldDB" id="A0A1M4X6B4"/>
<gene>
    <name evidence="3" type="ORF">SAMN05444339_102359</name>
</gene>
<dbReference type="PANTHER" id="PTHR44757:SF2">
    <property type="entry name" value="BIOFILM ARCHITECTURE MAINTENANCE PROTEIN MBAA"/>
    <property type="match status" value="1"/>
</dbReference>
<feature type="region of interest" description="Disordered" evidence="1">
    <location>
        <begin position="304"/>
        <end position="334"/>
    </location>
</feature>
<reference evidence="4" key="1">
    <citation type="submission" date="2016-11" db="EMBL/GenBank/DDBJ databases">
        <authorList>
            <person name="Varghese N."/>
            <person name="Submissions S."/>
        </authorList>
    </citation>
    <scope>NUCLEOTIDE SEQUENCE [LARGE SCALE GENOMIC DNA]</scope>
    <source>
        <strain evidence="4">DSM 29326</strain>
    </source>
</reference>
<evidence type="ECO:0000256" key="1">
    <source>
        <dbReference type="SAM" id="MobiDB-lite"/>
    </source>
</evidence>
<dbReference type="InterPro" id="IPR029787">
    <property type="entry name" value="Nucleotide_cyclase"/>
</dbReference>
<dbReference type="Gene3D" id="3.30.70.270">
    <property type="match status" value="1"/>
</dbReference>
<dbReference type="SUPFAM" id="SSF55073">
    <property type="entry name" value="Nucleotide cyclase"/>
    <property type="match status" value="1"/>
</dbReference>
<organism evidence="3 4">
    <name type="scientific">Loktanella atrilutea</name>
    <dbReference type="NCBI Taxonomy" id="366533"/>
    <lineage>
        <taxon>Bacteria</taxon>
        <taxon>Pseudomonadati</taxon>
        <taxon>Pseudomonadota</taxon>
        <taxon>Alphaproteobacteria</taxon>
        <taxon>Rhodobacterales</taxon>
        <taxon>Roseobacteraceae</taxon>
        <taxon>Loktanella</taxon>
    </lineage>
</organism>
<name>A0A1M4X6B4_LOKAT</name>
<dbReference type="SMART" id="SM00267">
    <property type="entry name" value="GGDEF"/>
    <property type="match status" value="1"/>
</dbReference>
<dbReference type="InterPro" id="IPR052155">
    <property type="entry name" value="Biofilm_reg_signaling"/>
</dbReference>
<dbReference type="OrthoDB" id="9812260at2"/>
<dbReference type="InterPro" id="IPR000160">
    <property type="entry name" value="GGDEF_dom"/>
</dbReference>
<dbReference type="PANTHER" id="PTHR44757">
    <property type="entry name" value="DIGUANYLATE CYCLASE DGCP"/>
    <property type="match status" value="1"/>
</dbReference>
<dbReference type="Proteomes" id="UP000183987">
    <property type="component" value="Unassembled WGS sequence"/>
</dbReference>
<dbReference type="NCBIfam" id="TIGR00254">
    <property type="entry name" value="GGDEF"/>
    <property type="match status" value="1"/>
</dbReference>
<feature type="domain" description="GGDEF" evidence="2">
    <location>
        <begin position="173"/>
        <end position="307"/>
    </location>
</feature>
<dbReference type="PROSITE" id="PS50887">
    <property type="entry name" value="GGDEF"/>
    <property type="match status" value="1"/>
</dbReference>
<dbReference type="Pfam" id="PF00990">
    <property type="entry name" value="GGDEF"/>
    <property type="match status" value="1"/>
</dbReference>
<keyword evidence="4" id="KW-1185">Reference proteome</keyword>